<reference evidence="4" key="1">
    <citation type="submission" date="2014-07" db="EMBL/GenBank/DDBJ databases">
        <authorList>
            <person name="Martin A.A"/>
            <person name="De Silva N."/>
        </authorList>
    </citation>
    <scope>NUCLEOTIDE SEQUENCE</scope>
</reference>
<dbReference type="InterPro" id="IPR014044">
    <property type="entry name" value="CAP_dom"/>
</dbReference>
<evidence type="ECO:0000256" key="2">
    <source>
        <dbReference type="SAM" id="SignalP"/>
    </source>
</evidence>
<dbReference type="Gene3D" id="3.40.33.10">
    <property type="entry name" value="CAP"/>
    <property type="match status" value="1"/>
</dbReference>
<evidence type="ECO:0000259" key="3">
    <source>
        <dbReference type="Pfam" id="PF00188"/>
    </source>
</evidence>
<organism evidence="4 5">
    <name type="scientific">Strongyloides venezuelensis</name>
    <name type="common">Threadworm</name>
    <dbReference type="NCBI Taxonomy" id="75913"/>
    <lineage>
        <taxon>Eukaryota</taxon>
        <taxon>Metazoa</taxon>
        <taxon>Ecdysozoa</taxon>
        <taxon>Nematoda</taxon>
        <taxon>Chromadorea</taxon>
        <taxon>Rhabditida</taxon>
        <taxon>Tylenchina</taxon>
        <taxon>Panagrolaimomorpha</taxon>
        <taxon>Strongyloidoidea</taxon>
        <taxon>Strongyloididae</taxon>
        <taxon>Strongyloides</taxon>
    </lineage>
</organism>
<feature type="domain" description="SCP" evidence="3">
    <location>
        <begin position="109"/>
        <end position="223"/>
    </location>
</feature>
<reference evidence="5" key="2">
    <citation type="submission" date="2015-08" db="UniProtKB">
        <authorList>
            <consortium name="WormBaseParasite"/>
        </authorList>
    </citation>
    <scope>IDENTIFICATION</scope>
</reference>
<keyword evidence="2" id="KW-0732">Signal</keyword>
<sequence length="242" mass="28016">MNFYSKTFLTVSIFLAILFIGCQANENKESGDEGASYNLKLNDVPYFSRNNGEDGSKFSLMSGYVENKDQQKRDVKSSSAKSKTSRKVSYKKSKTAHSQYIKMKYKLYNDINQLRVKNSLPKLKVDVKLSKELQKYVVGLVKKDFTHKYRKLQPEDMFYIVKKNENYDPLGYWSKDLEYFKPKDEPYYRLPFLKLFLKSSTHMGCGVAGGNNSRGGFRIVVYCRIRPLGNVQKEVGTKVLIY</sequence>
<accession>A0A0K0EZW1</accession>
<protein>
    <submittedName>
        <fullName evidence="5">SCP domain-containing protein</fullName>
    </submittedName>
</protein>
<dbReference type="Proteomes" id="UP000035680">
    <property type="component" value="Unassembled WGS sequence"/>
</dbReference>
<dbReference type="Pfam" id="PF00188">
    <property type="entry name" value="CAP"/>
    <property type="match status" value="1"/>
</dbReference>
<dbReference type="SUPFAM" id="SSF55797">
    <property type="entry name" value="PR-1-like"/>
    <property type="match status" value="1"/>
</dbReference>
<dbReference type="AlphaFoldDB" id="A0A0K0EZW1"/>
<proteinExistence type="predicted"/>
<dbReference type="PROSITE" id="PS51257">
    <property type="entry name" value="PROKAR_LIPOPROTEIN"/>
    <property type="match status" value="1"/>
</dbReference>
<keyword evidence="4" id="KW-1185">Reference proteome</keyword>
<evidence type="ECO:0000313" key="5">
    <source>
        <dbReference type="WBParaSite" id="SVE_0207100.2"/>
    </source>
</evidence>
<feature type="signal peptide" evidence="2">
    <location>
        <begin position="1"/>
        <end position="24"/>
    </location>
</feature>
<evidence type="ECO:0000313" key="4">
    <source>
        <dbReference type="Proteomes" id="UP000035680"/>
    </source>
</evidence>
<dbReference type="WBParaSite" id="SVE_0207100.2">
    <property type="protein sequence ID" value="SVE_0207100.2"/>
    <property type="gene ID" value="SVE_0207100"/>
</dbReference>
<evidence type="ECO:0000256" key="1">
    <source>
        <dbReference type="SAM" id="MobiDB-lite"/>
    </source>
</evidence>
<dbReference type="InterPro" id="IPR035940">
    <property type="entry name" value="CAP_sf"/>
</dbReference>
<feature type="region of interest" description="Disordered" evidence="1">
    <location>
        <begin position="68"/>
        <end position="88"/>
    </location>
</feature>
<feature type="chain" id="PRO_5005328927" evidence="2">
    <location>
        <begin position="25"/>
        <end position="242"/>
    </location>
</feature>
<name>A0A0K0EZW1_STRVS</name>